<dbReference type="Gene3D" id="3.40.50.1000">
    <property type="entry name" value="HAD superfamily/HAD-like"/>
    <property type="match status" value="1"/>
</dbReference>
<keyword evidence="10 12" id="KW-0472">Membrane</keyword>
<dbReference type="InterPro" id="IPR001757">
    <property type="entry name" value="P_typ_ATPase"/>
</dbReference>
<dbReference type="SFLD" id="SFLDG00002">
    <property type="entry name" value="C1.7:_P-type_atpase_like"/>
    <property type="match status" value="1"/>
</dbReference>
<dbReference type="SFLD" id="SFLDF00027">
    <property type="entry name" value="p-type_atpase"/>
    <property type="match status" value="1"/>
</dbReference>
<feature type="transmembrane region" description="Helical" evidence="12">
    <location>
        <begin position="567"/>
        <end position="585"/>
    </location>
</feature>
<dbReference type="PANTHER" id="PTHR45630">
    <property type="entry name" value="CATION-TRANSPORTING ATPASE-RELATED"/>
    <property type="match status" value="1"/>
</dbReference>
<dbReference type="SFLD" id="SFLDS00003">
    <property type="entry name" value="Haloacid_Dehalogenase"/>
    <property type="match status" value="1"/>
</dbReference>
<dbReference type="InterPro" id="IPR044492">
    <property type="entry name" value="P_typ_ATPase_HD_dom"/>
</dbReference>
<dbReference type="Gene3D" id="2.70.150.10">
    <property type="entry name" value="Calcium-transporting ATPase, cytoplasmic transduction domain A"/>
    <property type="match status" value="1"/>
</dbReference>
<dbReference type="NCBIfam" id="TIGR01657">
    <property type="entry name" value="P-ATPase-V"/>
    <property type="match status" value="1"/>
</dbReference>
<evidence type="ECO:0000256" key="2">
    <source>
        <dbReference type="ARBA" id="ARBA00006000"/>
    </source>
</evidence>
<dbReference type="InterPro" id="IPR036412">
    <property type="entry name" value="HAD-like_sf"/>
</dbReference>
<comment type="similarity">
    <text evidence="2">Belongs to the cation transport ATPase (P-type) (TC 3.A.3) family. Type V subfamily.</text>
</comment>
<evidence type="ECO:0000256" key="10">
    <source>
        <dbReference type="ARBA" id="ARBA00023136"/>
    </source>
</evidence>
<keyword evidence="8" id="KW-1278">Translocase</keyword>
<dbReference type="InterPro" id="IPR018303">
    <property type="entry name" value="ATPase_P-typ_P_site"/>
</dbReference>
<keyword evidence="4" id="KW-0479">Metal-binding</keyword>
<dbReference type="PANTHER" id="PTHR45630:SF6">
    <property type="entry name" value="CATION-TRANSPORTING P-TYPE ATPASE N-TERMINAL DOMAIN-CONTAINING PROTEIN"/>
    <property type="match status" value="1"/>
</dbReference>
<evidence type="ECO:0008006" key="16">
    <source>
        <dbReference type="Google" id="ProtNLM"/>
    </source>
</evidence>
<gene>
    <name evidence="15" type="ORF">CDEB00056_LOCUS9022</name>
</gene>
<protein>
    <recommendedName>
        <fullName evidence="16">Cation-transporting ATPase</fullName>
    </recommendedName>
</protein>
<feature type="transmembrane region" description="Helical" evidence="12">
    <location>
        <begin position="322"/>
        <end position="341"/>
    </location>
</feature>
<dbReference type="InterPro" id="IPR059000">
    <property type="entry name" value="ATPase_P-type_domA"/>
</dbReference>
<reference evidence="15" key="1">
    <citation type="submission" date="2021-01" db="EMBL/GenBank/DDBJ databases">
        <authorList>
            <person name="Corre E."/>
            <person name="Pelletier E."/>
            <person name="Niang G."/>
            <person name="Scheremetjew M."/>
            <person name="Finn R."/>
            <person name="Kale V."/>
            <person name="Holt S."/>
            <person name="Cochrane G."/>
            <person name="Meng A."/>
            <person name="Brown T."/>
            <person name="Cohen L."/>
        </authorList>
    </citation>
    <scope>NUCLEOTIDE SEQUENCE</scope>
    <source>
        <strain evidence="15">MM31A-1</strain>
    </source>
</reference>
<evidence type="ECO:0000256" key="7">
    <source>
        <dbReference type="ARBA" id="ARBA00022842"/>
    </source>
</evidence>
<feature type="region of interest" description="Disordered" evidence="11">
    <location>
        <begin position="730"/>
        <end position="750"/>
    </location>
</feature>
<dbReference type="GO" id="GO:0046872">
    <property type="term" value="F:metal ion binding"/>
    <property type="evidence" value="ECO:0007669"/>
    <property type="project" value="UniProtKB-KW"/>
</dbReference>
<evidence type="ECO:0000256" key="1">
    <source>
        <dbReference type="ARBA" id="ARBA00004141"/>
    </source>
</evidence>
<dbReference type="GO" id="GO:0016887">
    <property type="term" value="F:ATP hydrolysis activity"/>
    <property type="evidence" value="ECO:0007669"/>
    <property type="project" value="InterPro"/>
</dbReference>
<dbReference type="SUPFAM" id="SSF81665">
    <property type="entry name" value="Calcium ATPase, transmembrane domain M"/>
    <property type="match status" value="1"/>
</dbReference>
<dbReference type="InterPro" id="IPR023299">
    <property type="entry name" value="ATPase_P-typ_cyto_dom_N"/>
</dbReference>
<dbReference type="PRINTS" id="PR00119">
    <property type="entry name" value="CATATPASE"/>
</dbReference>
<dbReference type="InterPro" id="IPR008250">
    <property type="entry name" value="ATPase_P-typ_transduc_dom_A_sf"/>
</dbReference>
<organism evidence="15">
    <name type="scientific">Chaetoceros debilis</name>
    <dbReference type="NCBI Taxonomy" id="122233"/>
    <lineage>
        <taxon>Eukaryota</taxon>
        <taxon>Sar</taxon>
        <taxon>Stramenopiles</taxon>
        <taxon>Ochrophyta</taxon>
        <taxon>Bacillariophyta</taxon>
        <taxon>Coscinodiscophyceae</taxon>
        <taxon>Chaetocerotophycidae</taxon>
        <taxon>Chaetocerotales</taxon>
        <taxon>Chaetocerotaceae</taxon>
        <taxon>Chaetoceros</taxon>
    </lineage>
</organism>
<evidence type="ECO:0000256" key="11">
    <source>
        <dbReference type="SAM" id="MobiDB-lite"/>
    </source>
</evidence>
<evidence type="ECO:0000256" key="8">
    <source>
        <dbReference type="ARBA" id="ARBA00022967"/>
    </source>
</evidence>
<dbReference type="InterPro" id="IPR006544">
    <property type="entry name" value="P-type_TPase_V"/>
</dbReference>
<evidence type="ECO:0000256" key="9">
    <source>
        <dbReference type="ARBA" id="ARBA00022989"/>
    </source>
</evidence>
<evidence type="ECO:0000259" key="14">
    <source>
        <dbReference type="Pfam" id="PF23143"/>
    </source>
</evidence>
<dbReference type="InterPro" id="IPR023298">
    <property type="entry name" value="ATPase_P-typ_TM_dom_sf"/>
</dbReference>
<dbReference type="SUPFAM" id="SSF81660">
    <property type="entry name" value="Metal cation-transporting ATPase, ATP-binding domain N"/>
    <property type="match status" value="1"/>
</dbReference>
<dbReference type="InterPro" id="IPR023214">
    <property type="entry name" value="HAD_sf"/>
</dbReference>
<keyword evidence="3 12" id="KW-0812">Transmembrane</keyword>
<dbReference type="Pfam" id="PF23143">
    <property type="entry name" value="2TM_P5A-ATPase"/>
    <property type="match status" value="1"/>
</dbReference>
<name>A0A7S3V8E0_9STRA</name>
<feature type="region of interest" description="Disordered" evidence="11">
    <location>
        <begin position="1079"/>
        <end position="1102"/>
    </location>
</feature>
<evidence type="ECO:0000256" key="5">
    <source>
        <dbReference type="ARBA" id="ARBA00022741"/>
    </source>
</evidence>
<accession>A0A7S3V8E0</accession>
<dbReference type="Gene3D" id="3.40.1110.10">
    <property type="entry name" value="Calcium-transporting ATPase, cytoplasmic domain N"/>
    <property type="match status" value="1"/>
</dbReference>
<dbReference type="GO" id="GO:0019829">
    <property type="term" value="F:ATPase-coupled monoatomic cation transmembrane transporter activity"/>
    <property type="evidence" value="ECO:0007669"/>
    <property type="project" value="TreeGrafter"/>
</dbReference>
<dbReference type="SUPFAM" id="SSF56784">
    <property type="entry name" value="HAD-like"/>
    <property type="match status" value="1"/>
</dbReference>
<dbReference type="EMBL" id="HBIO01011585">
    <property type="protein sequence ID" value="CAE0464181.1"/>
    <property type="molecule type" value="Transcribed_RNA"/>
</dbReference>
<feature type="transmembrane region" description="Helical" evidence="12">
    <location>
        <begin position="347"/>
        <end position="367"/>
    </location>
</feature>
<evidence type="ECO:0000313" key="15">
    <source>
        <dbReference type="EMBL" id="CAE0464181.1"/>
    </source>
</evidence>
<dbReference type="GO" id="GO:0005524">
    <property type="term" value="F:ATP binding"/>
    <property type="evidence" value="ECO:0007669"/>
    <property type="project" value="UniProtKB-KW"/>
</dbReference>
<dbReference type="GO" id="GO:0140358">
    <property type="term" value="F:P-type transmembrane transporter activity"/>
    <property type="evidence" value="ECO:0007669"/>
    <property type="project" value="InterPro"/>
</dbReference>
<sequence length="1308" mass="145530">MVAEQGCSSKRIESVSLYKPKFSPKGGRRKVNALHFIFLVSYLYVGYWCLSTVGVPYRKFLLKADREGFDVLEGSQKFRAEAVHAFADINNPDRPKEKLSWFDWMNMDIEEHAELKKKEKIQSVLDSLPKHMRVPKKHMPEFTPMLIMGILVTLHALVILMQHWSVKFHVWLNFTPVNIANVEIPEDLMEISRDVSTDSNGANAKGPKKTLGEIIHAAAEAKAIPSNLPTHAAIDAEGKKVLLPLLYLPTLGLTFEYHRRRYTYTESTGIWTKIRCKTDMPTEFFSAWDGFSEPTQITASEIRYGKNEFNVKQTTFKEMYKAQLLSPFTVFQLFCVLLWMLDDYWQYSFFSLCMILLFEGTVVFSRIKCLSALKGMGNTSKNVWAYRMETWMEIDSSELLPGDIMSLTRQAPHMKSEDKKVKGIENEGGDVVPADLLLLKGSAVVTEASLTGESVPQIKDGLSEVGEEQLSMKNNHKTHILYAGTKMLQCKGVSVIEAEEESSDEEGLNEDAIVLGDKLYSSIPKAPDGGALCFVLRTGFLSAQGKLVRMIEGSQEKVKGHEKETGLLLLLLFFFALASSSYVLYHCYGKENRSQYELLLHCILIITSVIPPELPMQMALAVNNSLMTLMKMQVFCTEPYRVPIAGKLDSCLFDKTGTLTTDELVAVGVCKASMIGKKKEKEMLTPMTKINDEAALVLAGCHSLVMIEGEVTGDPLESAALTSMRWGIDKESGHAKPLPPTEKKEGGKQIELSSNKKVTDLVVLARHHFSSKLQRMSCVVRDVKNRQVFAVAKGSPEAIGNLLEQMPAGYSETSKYLAKSGYRVIALGYKLLSSTDQIEAATDKRASCEENIHFAGFIAFTCRVRRDTEMVLARLTEGGMSVAMVTGDALLTAAHVAKEVGICGNGSVDKKDFVNMKGIPFERDEEFRTFLEDKKRALDAKNNVVVKQVIPVPAKSIVILEKTASGMMFWQSYDDDSRVADFIAADVPKLAKSYDLATTGKNLQSAFDFDEGTKQVLAHFKIFARMTPDAKETVIECLHSVGALCLMCGDGANDVGALKQADVGVALLTGFGDVNVDKGEDGKKKKTSGDQKGGNQDLPPNAILSEDRLQALRMVPVGIIKAKIQQLKVDPNKYSGILTEKEDWIKLFQVKLKEKTIADHKKKEMQLKKKSDKSTHFADKTKKLQERTLELEAQGVQWAQWKAMQEFMAEEKKTASKKNAEMAKMRGVEGQAASLTAQFEDLEMDEIPMVKLGDASIAAPFTSKMPSIKSCVDIVRQGRCTLGKYRLHAICALAFFLLSNLSHHNLCC</sequence>
<keyword evidence="6" id="KW-0067">ATP-binding</keyword>
<feature type="transmembrane region" description="Helical" evidence="12">
    <location>
        <begin position="142"/>
        <end position="161"/>
    </location>
</feature>
<dbReference type="NCBIfam" id="TIGR01494">
    <property type="entry name" value="ATPase_P-type"/>
    <property type="match status" value="1"/>
</dbReference>
<comment type="subcellular location">
    <subcellularLocation>
        <location evidence="1">Membrane</location>
        <topology evidence="1">Multi-pass membrane protein</topology>
    </subcellularLocation>
</comment>
<keyword evidence="7" id="KW-0460">Magnesium</keyword>
<evidence type="ECO:0000256" key="6">
    <source>
        <dbReference type="ARBA" id="ARBA00022840"/>
    </source>
</evidence>
<proteinExistence type="inferred from homology"/>
<feature type="transmembrane region" description="Helical" evidence="12">
    <location>
        <begin position="33"/>
        <end position="57"/>
    </location>
</feature>
<feature type="compositionally biased region" description="Basic and acidic residues" evidence="11">
    <location>
        <begin position="1079"/>
        <end position="1089"/>
    </location>
</feature>
<feature type="domain" description="P-type ATPase A" evidence="13">
    <location>
        <begin position="427"/>
        <end position="502"/>
    </location>
</feature>
<keyword evidence="5" id="KW-0547">Nucleotide-binding</keyword>
<evidence type="ECO:0000259" key="13">
    <source>
        <dbReference type="Pfam" id="PF00122"/>
    </source>
</evidence>
<feature type="domain" description="P5A-ATPase transmembrane helical hairpin" evidence="14">
    <location>
        <begin position="145"/>
        <end position="177"/>
    </location>
</feature>
<evidence type="ECO:0000256" key="3">
    <source>
        <dbReference type="ARBA" id="ARBA00022692"/>
    </source>
</evidence>
<dbReference type="InterPro" id="IPR057255">
    <property type="entry name" value="2TM_P5A-ATPase"/>
</dbReference>
<keyword evidence="9 12" id="KW-1133">Transmembrane helix</keyword>
<dbReference type="GO" id="GO:0016020">
    <property type="term" value="C:membrane"/>
    <property type="evidence" value="ECO:0007669"/>
    <property type="project" value="UniProtKB-SubCell"/>
</dbReference>
<dbReference type="SUPFAM" id="SSF81653">
    <property type="entry name" value="Calcium ATPase, transduction domain A"/>
    <property type="match status" value="1"/>
</dbReference>
<dbReference type="PROSITE" id="PS00154">
    <property type="entry name" value="ATPASE_E1_E2"/>
    <property type="match status" value="1"/>
</dbReference>
<evidence type="ECO:0000256" key="12">
    <source>
        <dbReference type="SAM" id="Phobius"/>
    </source>
</evidence>
<dbReference type="Pfam" id="PF00122">
    <property type="entry name" value="E1-E2_ATPase"/>
    <property type="match status" value="1"/>
</dbReference>
<evidence type="ECO:0000256" key="4">
    <source>
        <dbReference type="ARBA" id="ARBA00022723"/>
    </source>
</evidence>